<dbReference type="EMBL" id="CP136891">
    <property type="protein sequence ID" value="WOK99032.1"/>
    <property type="molecule type" value="Genomic_DNA"/>
</dbReference>
<dbReference type="Proteomes" id="UP001327560">
    <property type="component" value="Chromosome 2"/>
</dbReference>
<dbReference type="AlphaFoldDB" id="A0AAQ3K1P8"/>
<gene>
    <name evidence="1" type="ORF">Cni_G07744</name>
</gene>
<name>A0AAQ3K1P8_9LILI</name>
<accession>A0AAQ3K1P8</accession>
<dbReference type="PANTHER" id="PTHR33443">
    <property type="entry name" value="ZGC:112980"/>
    <property type="match status" value="1"/>
</dbReference>
<sequence>MEEAVETKPVITDLVIRVANGSCDDDEDDDCCVIDPVDVVRTLNLGRPSDDVILVADKGPVALRDFPHPRHLCANFPLDATCHEEYCSKVAMRDFPHPRHLCGNFPFDATCHEEFCSKFTLSPSQPSSMAAL</sequence>
<dbReference type="PANTHER" id="PTHR33443:SF35">
    <property type="entry name" value="VQ DOMAIN-CONTAINING PROTEIN"/>
    <property type="match status" value="1"/>
</dbReference>
<proteinExistence type="predicted"/>
<protein>
    <submittedName>
        <fullName evidence="1">Uncharacterized protein</fullName>
    </submittedName>
</protein>
<reference evidence="1 2" key="1">
    <citation type="submission" date="2023-10" db="EMBL/GenBank/DDBJ databases">
        <title>Chromosome-scale genome assembly provides insights into flower coloration mechanisms of Canna indica.</title>
        <authorList>
            <person name="Li C."/>
        </authorList>
    </citation>
    <scope>NUCLEOTIDE SEQUENCE [LARGE SCALE GENOMIC DNA]</scope>
    <source>
        <tissue evidence="1">Flower</tissue>
    </source>
</reference>
<evidence type="ECO:0000313" key="1">
    <source>
        <dbReference type="EMBL" id="WOK99032.1"/>
    </source>
</evidence>
<organism evidence="1 2">
    <name type="scientific">Canna indica</name>
    <name type="common">Indian-shot</name>
    <dbReference type="NCBI Taxonomy" id="4628"/>
    <lineage>
        <taxon>Eukaryota</taxon>
        <taxon>Viridiplantae</taxon>
        <taxon>Streptophyta</taxon>
        <taxon>Embryophyta</taxon>
        <taxon>Tracheophyta</taxon>
        <taxon>Spermatophyta</taxon>
        <taxon>Magnoliopsida</taxon>
        <taxon>Liliopsida</taxon>
        <taxon>Zingiberales</taxon>
        <taxon>Cannaceae</taxon>
        <taxon>Canna</taxon>
    </lineage>
</organism>
<dbReference type="InterPro" id="IPR053234">
    <property type="entry name" value="RPM1_Interactor"/>
</dbReference>
<evidence type="ECO:0000313" key="2">
    <source>
        <dbReference type="Proteomes" id="UP001327560"/>
    </source>
</evidence>
<keyword evidence="2" id="KW-1185">Reference proteome</keyword>